<dbReference type="Pfam" id="PF21089">
    <property type="entry name" value="PKS_DH_N"/>
    <property type="match status" value="1"/>
</dbReference>
<gene>
    <name evidence="10" type="ORF">GCM10010439_21820</name>
</gene>
<feature type="domain" description="Ketosynthase family 3 (KS3)" evidence="8">
    <location>
        <begin position="31"/>
        <end position="455"/>
    </location>
</feature>
<feature type="region of interest" description="Disordered" evidence="6">
    <location>
        <begin position="1070"/>
        <end position="1091"/>
    </location>
</feature>
<protein>
    <submittedName>
        <fullName evidence="10">Uncharacterized protein</fullName>
    </submittedName>
</protein>
<reference evidence="10 11" key="1">
    <citation type="journal article" date="2019" name="Int. J. Syst. Evol. Microbiol.">
        <title>The Global Catalogue of Microorganisms (GCM) 10K type strain sequencing project: providing services to taxonomists for standard genome sequencing and annotation.</title>
        <authorList>
            <consortium name="The Broad Institute Genomics Platform"/>
            <consortium name="The Broad Institute Genome Sequencing Center for Infectious Disease"/>
            <person name="Wu L."/>
            <person name="Ma J."/>
        </authorList>
    </citation>
    <scope>NUCLEOTIDE SEQUENCE [LARGE SCALE GENOMIC DNA]</scope>
    <source>
        <strain evidence="10 11">JCM 8201</strain>
    </source>
</reference>
<dbReference type="InterPro" id="IPR042104">
    <property type="entry name" value="PKS_dehydratase_sf"/>
</dbReference>
<dbReference type="Pfam" id="PF00698">
    <property type="entry name" value="Acyl_transf_1"/>
    <property type="match status" value="2"/>
</dbReference>
<keyword evidence="1" id="KW-0596">Phosphopantetheine</keyword>
<dbReference type="InterPro" id="IPR049551">
    <property type="entry name" value="PKS_DH_C"/>
</dbReference>
<dbReference type="PROSITE" id="PS50075">
    <property type="entry name" value="CARRIER"/>
    <property type="match status" value="2"/>
</dbReference>
<accession>A0ABN3U892</accession>
<dbReference type="EMBL" id="BAAATZ010000007">
    <property type="protein sequence ID" value="GAA2724361.1"/>
    <property type="molecule type" value="Genomic_DNA"/>
</dbReference>
<dbReference type="CDD" id="cd00833">
    <property type="entry name" value="PKS"/>
    <property type="match status" value="2"/>
</dbReference>
<evidence type="ECO:0000259" key="7">
    <source>
        <dbReference type="PROSITE" id="PS50075"/>
    </source>
</evidence>
<name>A0ABN3U892_9ACTN</name>
<dbReference type="InterPro" id="IPR049900">
    <property type="entry name" value="PKS_mFAS_DH"/>
</dbReference>
<dbReference type="SUPFAM" id="SSF52151">
    <property type="entry name" value="FabD/lysophospholipase-like"/>
    <property type="match status" value="2"/>
</dbReference>
<dbReference type="PANTHER" id="PTHR43775:SF51">
    <property type="entry name" value="INACTIVE PHENOLPHTHIOCEROL SYNTHESIS POLYKETIDE SYNTHASE TYPE I PKS1-RELATED"/>
    <property type="match status" value="1"/>
</dbReference>
<dbReference type="SMART" id="SM00822">
    <property type="entry name" value="PKS_KR"/>
    <property type="match status" value="1"/>
</dbReference>
<feature type="region of interest" description="Disordered" evidence="6">
    <location>
        <begin position="2206"/>
        <end position="2262"/>
    </location>
</feature>
<dbReference type="PANTHER" id="PTHR43775">
    <property type="entry name" value="FATTY ACID SYNTHASE"/>
    <property type="match status" value="1"/>
</dbReference>
<keyword evidence="2" id="KW-0597">Phosphoprotein</keyword>
<dbReference type="Pfam" id="PF00109">
    <property type="entry name" value="ketoacyl-synt"/>
    <property type="match status" value="2"/>
</dbReference>
<feature type="domain" description="Carrier" evidence="7">
    <location>
        <begin position="1682"/>
        <end position="1759"/>
    </location>
</feature>
<dbReference type="SMART" id="SM00825">
    <property type="entry name" value="PKS_KS"/>
    <property type="match status" value="2"/>
</dbReference>
<dbReference type="InterPro" id="IPR016036">
    <property type="entry name" value="Malonyl_transacylase_ACP-bd"/>
</dbReference>
<dbReference type="InterPro" id="IPR016039">
    <property type="entry name" value="Thiolase-like"/>
</dbReference>
<dbReference type="Gene3D" id="3.10.129.110">
    <property type="entry name" value="Polyketide synthase dehydratase"/>
    <property type="match status" value="1"/>
</dbReference>
<dbReference type="SMART" id="SM00827">
    <property type="entry name" value="PKS_AT"/>
    <property type="match status" value="2"/>
</dbReference>
<feature type="compositionally biased region" description="Polar residues" evidence="6">
    <location>
        <begin position="460"/>
        <end position="477"/>
    </location>
</feature>
<dbReference type="InterPro" id="IPR014031">
    <property type="entry name" value="Ketoacyl_synth_C"/>
</dbReference>
<dbReference type="InterPro" id="IPR014043">
    <property type="entry name" value="Acyl_transferase_dom"/>
</dbReference>
<proteinExistence type="predicted"/>
<dbReference type="Gene3D" id="3.40.366.10">
    <property type="entry name" value="Malonyl-Coenzyme A Acyl Carrier Protein, domain 2"/>
    <property type="match status" value="2"/>
</dbReference>
<feature type="region of interest" description="N-terminal hotdog fold" evidence="5">
    <location>
        <begin position="960"/>
        <end position="1081"/>
    </location>
</feature>
<dbReference type="SUPFAM" id="SSF47336">
    <property type="entry name" value="ACP-like"/>
    <property type="match status" value="2"/>
</dbReference>
<dbReference type="SUPFAM" id="SSF55048">
    <property type="entry name" value="Probable ACP-binding domain of malonyl-CoA ACP transacylase"/>
    <property type="match status" value="2"/>
</dbReference>
<dbReference type="SUPFAM" id="SSF51735">
    <property type="entry name" value="NAD(P)-binding Rossmann-fold domains"/>
    <property type="match status" value="2"/>
</dbReference>
<feature type="domain" description="Carrier" evidence="7">
    <location>
        <begin position="2733"/>
        <end position="2811"/>
    </location>
</feature>
<dbReference type="PROSITE" id="PS00012">
    <property type="entry name" value="PHOSPHOPANTETHEINE"/>
    <property type="match status" value="2"/>
</dbReference>
<dbReference type="Pfam" id="PF14765">
    <property type="entry name" value="PS-DH"/>
    <property type="match status" value="1"/>
</dbReference>
<evidence type="ECO:0000256" key="6">
    <source>
        <dbReference type="SAM" id="MobiDB-lite"/>
    </source>
</evidence>
<dbReference type="InterPro" id="IPR032821">
    <property type="entry name" value="PKS_assoc"/>
</dbReference>
<feature type="compositionally biased region" description="Polar residues" evidence="6">
    <location>
        <begin position="1382"/>
        <end position="1397"/>
    </location>
</feature>
<keyword evidence="3" id="KW-0808">Transferase</keyword>
<dbReference type="InterPro" id="IPR006162">
    <property type="entry name" value="Ppantetheine_attach_site"/>
</dbReference>
<dbReference type="PROSITE" id="PS52019">
    <property type="entry name" value="PKS_MFAS_DH"/>
    <property type="match status" value="1"/>
</dbReference>
<evidence type="ECO:0000259" key="8">
    <source>
        <dbReference type="PROSITE" id="PS52004"/>
    </source>
</evidence>
<dbReference type="CDD" id="cd08956">
    <property type="entry name" value="KR_3_FAS_SDR_x"/>
    <property type="match status" value="1"/>
</dbReference>
<dbReference type="InterPro" id="IPR036291">
    <property type="entry name" value="NAD(P)-bd_dom_sf"/>
</dbReference>
<dbReference type="Proteomes" id="UP001501842">
    <property type="component" value="Unassembled WGS sequence"/>
</dbReference>
<dbReference type="InterPro" id="IPR020806">
    <property type="entry name" value="PKS_PP-bd"/>
</dbReference>
<dbReference type="Gene3D" id="3.40.47.10">
    <property type="match status" value="2"/>
</dbReference>
<comment type="caution">
    <text evidence="10">The sequence shown here is derived from an EMBL/GenBank/DDBJ whole genome shotgun (WGS) entry which is preliminary data.</text>
</comment>
<dbReference type="PROSITE" id="PS00606">
    <property type="entry name" value="KS3_1"/>
    <property type="match status" value="2"/>
</dbReference>
<evidence type="ECO:0000256" key="1">
    <source>
        <dbReference type="ARBA" id="ARBA00022450"/>
    </source>
</evidence>
<feature type="region of interest" description="Disordered" evidence="6">
    <location>
        <begin position="457"/>
        <end position="516"/>
    </location>
</feature>
<evidence type="ECO:0000256" key="4">
    <source>
        <dbReference type="ARBA" id="ARBA00023315"/>
    </source>
</evidence>
<evidence type="ECO:0000259" key="9">
    <source>
        <dbReference type="PROSITE" id="PS52019"/>
    </source>
</evidence>
<dbReference type="InterPro" id="IPR013968">
    <property type="entry name" value="PKS_KR"/>
</dbReference>
<dbReference type="SMART" id="SM00826">
    <property type="entry name" value="PKS_DH"/>
    <property type="match status" value="1"/>
</dbReference>
<feature type="active site" description="Proton donor; for dehydratase activity" evidence="5">
    <location>
        <position position="1156"/>
    </location>
</feature>
<evidence type="ECO:0000256" key="3">
    <source>
        <dbReference type="ARBA" id="ARBA00022679"/>
    </source>
</evidence>
<dbReference type="SMART" id="SM01294">
    <property type="entry name" value="PKS_PP_betabranch"/>
    <property type="match status" value="2"/>
</dbReference>
<feature type="domain" description="Ketosynthase family 3 (KS3)" evidence="8">
    <location>
        <begin position="1774"/>
        <end position="2198"/>
    </location>
</feature>
<dbReference type="Gene3D" id="1.10.1200.10">
    <property type="entry name" value="ACP-like"/>
    <property type="match status" value="2"/>
</dbReference>
<dbReference type="InterPro" id="IPR036736">
    <property type="entry name" value="ACP-like_sf"/>
</dbReference>
<evidence type="ECO:0000313" key="10">
    <source>
        <dbReference type="EMBL" id="GAA2724361.1"/>
    </source>
</evidence>
<dbReference type="Pfam" id="PF02801">
    <property type="entry name" value="Ketoacyl-synt_C"/>
    <property type="match status" value="2"/>
</dbReference>
<dbReference type="InterPro" id="IPR016035">
    <property type="entry name" value="Acyl_Trfase/lysoPLipase"/>
</dbReference>
<dbReference type="InterPro" id="IPR001227">
    <property type="entry name" value="Ac_transferase_dom_sf"/>
</dbReference>
<dbReference type="PROSITE" id="PS52004">
    <property type="entry name" value="KS3_2"/>
    <property type="match status" value="2"/>
</dbReference>
<dbReference type="SMART" id="SM00823">
    <property type="entry name" value="PKS_PP"/>
    <property type="match status" value="2"/>
</dbReference>
<dbReference type="InterPro" id="IPR020807">
    <property type="entry name" value="PKS_DH"/>
</dbReference>
<feature type="region of interest" description="C-terminal hotdog fold" evidence="5">
    <location>
        <begin position="1095"/>
        <end position="1233"/>
    </location>
</feature>
<dbReference type="Pfam" id="PF16197">
    <property type="entry name" value="KAsynt_C_assoc"/>
    <property type="match status" value="2"/>
</dbReference>
<dbReference type="Gene3D" id="3.30.70.3290">
    <property type="match status" value="2"/>
</dbReference>
<dbReference type="InterPro" id="IPR050091">
    <property type="entry name" value="PKS_NRPS_Biosynth_Enz"/>
</dbReference>
<dbReference type="InterPro" id="IPR057326">
    <property type="entry name" value="KR_dom"/>
</dbReference>
<sequence>MSDQIRHLLKRVSAELYETRERLKGIEDDRHEPLAIVGASLRLPGGVTSPEDLWDLVASGGDAIGDFPSDRGWDLESLYDPDPEHQGTTYTRKGGFLEDIAGFDAEFFGISPREALATDPQQRLLLEVAWEAFERAGIDPHSLHGSRTGVFAGVNGQDYAARLPGVPASVEGHLSLGNAASVLSGRISYQFGFEGPAVTVDTACSSSLVALHLAARSLRSGESDLALVGAATLMTSPVNFVEFSRQRGLSPDGRCKAFGAGADGTGWAEGVGVLLVERLSDAQRNGHRILGVVRGTAINQDGASNGLTAPNGPAQRAVIQAALADARLNPADVDLVEAHGTGTALGDPIEAEALLATYGRDRLHPLWLGSVKSNIGHTQAVAGLAGVVKTVQALAHRELPRTLHADEPSPHVDWSAGPVKLLTEHRPWPARSAPRRAAVSAFGVSGTNAHVILEEAPEQIVSSASGPETGTSGTSPETAPARWGGLDARPSGRAASSEADRLSPQAVSARPDGSDARLSPWVVSARTGEALAARAGQLAEVSGDAADIGWSLLATRAALPERAVVVAAGEDGRREALEALERGEDAPGLVRGRAGAGGTAFLFTGQGSQRAGMGRELYEQFPVFAEAFDAAADALDRYLAGAVERPVKDVVFEGGPELDQTVYAQTGLFALETALFRLFESWGVRPDHLAGHSIGELSAAYVAGVWSLEDAARLVAARGRLMQALPPGGAMAAVQAPEAEVLPLLEGREHEIGLAAVNGPASVVVSGTEASVLEIAAGIEESGRRVKRLRVSHAFHSPLLEPMLEEFGVIARSLSYNRPDIPVISTVTGREATELTDPDYWVRQVRGTVRFHDAVLRLAEAGTATFVELGPDGTLSALAEEALDGPSAVPALRRDRAEDESALLALGQVYANGGEADWTPLFPGARTVDLPVYPFQHRRFWLEAEPSADAGAFGLEETGHRLLPVITDLPGEGGAVLTGRISRTTHPWLADHAVRGTVLVPGTAFVDLALRAGERTGTPEVDELVIEAPLVLSSPSARADLRVVVGETDASGGRPVSVHARTGHAWTRHAHGRLTESRPAAPDTSSLEAWPPPGATALDAADFYPALAATGLDYGPAFQGVTALWRDGDVLYAEVSLTEAERSDATGFGLHPALLDAALHPAAAAADVPEGHNLLPYAWHGVRLHATGATDLRVRLIPSADGDLEVMAADGTGAPVLTVASLRSRPVEARSLGAAADDPLYALSWQPVDLTQAPPTPVLIHHARTGEGDPLTETRILTSSVLTALQNHPEDAPPLAVLTGDPRTDPAAAAVWGLVRTAQTEHPGRFLLAAAPTVTDPLLTAFAAGEPQLIETPTGLLAPRITRVVTDPLLNASATGLPATHTAPSNSSCETPVGNRQSDSDVLDSTLARVGAAEGGWDPEGTVLVTGGTGGLGRLVARHLVREHGVRRLVLAGRRGPDAPGARELAEELRELGAEVEVAAVDVADREQVAGLLAAVPAERPLKAVVHLAGVVDDGALSGLTGERVARVLRAKAEAAWVLHELTRELPLERFVLFSSVAGVLGSGGQGAYAAANGFLDGLAGLRRARGLPGQSLAWGLWAGESGITAHLTGTDLARSARRGVRALEPEQGLRLFDAAVGDGSAVLVPAALNLDAEEGGPLLRGLVRPRLRTAQAARPSTAGALSGEALLDLVRAEAAAVLGTPGGSVPAGRAFNELGLDSLTSVELRNRLSAALGRKLPATLTFDHPTPEALAAFLDEGRGKHPEASTRAAVTSDEPIAIVGMACRLPGGVATPEDLWRLVSEGRDAVSEFPQDRGWDLEGLYDPDPEAVGKTYTRHGGFLHEAAEFDAEFFGISPREALATDPQQRLLLETAWEAFERAGIEPAKLRGSRTGVFAGVMYHDYVPRIGEAPAALEGYLANGSAGSVASGRIAYTFGFEGPAVTVDTACSSSLVALHLAAQSLRTGESDLALAGGVAVMASPSVFVEFSRQRGLSADGRCKAYAGAADGTGWAEGVALLLVERLSDARRNGHPVLAVVRGTAVNQDGASNGLTAPNGPAQQRVIRQALANAGLAPDEVDAVEGHGTGTTLGDPIEAQALLSVYGRERREPLWLGSLKSNVGHTQAAAGAAGIIKMVQAIGHGVLPATLHVDEPTPHVDWSSGAVELLTEPREWPETGRPRRAGVSAFGVSGTNAHVILEQPPAEFALRAAAPAEPSESSSVRAGTVVDGTPPAEFALGAEALPEPQGSSPAREGTSVDGPCPADGPGAKVPWVLSGRTPAALGAQAARLAGYERRDRLVDTAYSLVRTRTAFDERAVVLGSDRETLLAGLEALSRGESAPQVVRGKADTTGRTVFVFPGQGSQWFGMGVELLDDAPVFARRIAECERALAPHVDWSLTDVLREGRDLDRVDVVQPVLWAVMVSLAELWRSHGLEPAAVVGHSQGEIAAACVAGALSLEDAAAVVALRSRALRALAGRGAMASLAVTAEEAARRIGERDELVSIAAVNGPSSVVVSGDPNAVEALVAEAVADEVRARLIQVDYASHSPHVAGIEQDVLAALGGIVPRQGEIPLLSTVTAEWLDTREMDAAYWYRNLRSTVRFSEAVQALAETGHDVFVEISPHPVAVSGIQETLDDAAAAGGGFAVTGTLRRDEGGLDRFLRSAAELHVRGVPVDWEPALRGGREVPLPTYAFQRHRYWLDQAPASGGGRAELPAEPQREEAAFGAARLASLTGAELEEALVRLVRVESAAVLGHAGPASVDLDRAYREVGLDSLTAVELRNRLGEGTGLKLPATLVFDHPTPRAVVAYLQAELDGGAADRFPSLTASVDYLEAAFGSLDAGDPQHAEALARLRRLLGAAPAAGDGLDLDSATDEELFELMDNL</sequence>
<feature type="domain" description="PKS/mFAS DH" evidence="9">
    <location>
        <begin position="960"/>
        <end position="1233"/>
    </location>
</feature>
<feature type="active site" description="Proton acceptor; for dehydratase activity" evidence="5">
    <location>
        <position position="992"/>
    </location>
</feature>
<feature type="region of interest" description="Disordered" evidence="6">
    <location>
        <begin position="1375"/>
        <end position="1399"/>
    </location>
</feature>
<dbReference type="InterPro" id="IPR018201">
    <property type="entry name" value="Ketoacyl_synth_AS"/>
</dbReference>
<dbReference type="InterPro" id="IPR009081">
    <property type="entry name" value="PP-bd_ACP"/>
</dbReference>
<dbReference type="InterPro" id="IPR020841">
    <property type="entry name" value="PKS_Beta-ketoAc_synthase_dom"/>
</dbReference>
<dbReference type="InterPro" id="IPR049552">
    <property type="entry name" value="PKS_DH_N"/>
</dbReference>
<dbReference type="RefSeq" id="WP_344450179.1">
    <property type="nucleotide sequence ID" value="NZ_BAAATZ010000007.1"/>
</dbReference>
<dbReference type="Pfam" id="PF08659">
    <property type="entry name" value="KR"/>
    <property type="match status" value="1"/>
</dbReference>
<organism evidence="10 11">
    <name type="scientific">Actinocorallia aurantiaca</name>
    <dbReference type="NCBI Taxonomy" id="46204"/>
    <lineage>
        <taxon>Bacteria</taxon>
        <taxon>Bacillati</taxon>
        <taxon>Actinomycetota</taxon>
        <taxon>Actinomycetes</taxon>
        <taxon>Streptosporangiales</taxon>
        <taxon>Thermomonosporaceae</taxon>
        <taxon>Actinocorallia</taxon>
    </lineage>
</organism>
<dbReference type="InterPro" id="IPR014030">
    <property type="entry name" value="Ketoacyl_synth_N"/>
</dbReference>
<evidence type="ECO:0000256" key="5">
    <source>
        <dbReference type="PROSITE-ProRule" id="PRU01363"/>
    </source>
</evidence>
<dbReference type="Pfam" id="PF00550">
    <property type="entry name" value="PP-binding"/>
    <property type="match status" value="2"/>
</dbReference>
<dbReference type="SUPFAM" id="SSF53901">
    <property type="entry name" value="Thiolase-like"/>
    <property type="match status" value="2"/>
</dbReference>
<evidence type="ECO:0000313" key="11">
    <source>
        <dbReference type="Proteomes" id="UP001501842"/>
    </source>
</evidence>
<evidence type="ECO:0000256" key="2">
    <source>
        <dbReference type="ARBA" id="ARBA00022553"/>
    </source>
</evidence>
<dbReference type="Gene3D" id="3.40.50.720">
    <property type="entry name" value="NAD(P)-binding Rossmann-like Domain"/>
    <property type="match status" value="1"/>
</dbReference>
<keyword evidence="4" id="KW-0012">Acyltransferase</keyword>
<keyword evidence="11" id="KW-1185">Reference proteome</keyword>
<feature type="compositionally biased region" description="Low complexity" evidence="6">
    <location>
        <begin position="2206"/>
        <end position="2218"/>
    </location>
</feature>